<dbReference type="RefSeq" id="WP_089872576.1">
    <property type="nucleotide sequence ID" value="NZ_FOTC01000010.1"/>
</dbReference>
<keyword evidence="2" id="KW-0378">Hydrolase</keyword>
<keyword evidence="1" id="KW-0460">Magnesium</keyword>
<protein>
    <submittedName>
        <fullName evidence="2">ADP-ribosyl-[dinitrogen reductase] hydrolase</fullName>
    </submittedName>
</protein>
<name>A0A1I4JC05_9EURY</name>
<dbReference type="Proteomes" id="UP000199607">
    <property type="component" value="Unassembled WGS sequence"/>
</dbReference>
<proteinExistence type="predicted"/>
<dbReference type="Gene3D" id="1.10.4080.10">
    <property type="entry name" value="ADP-ribosylation/Crystallin J1"/>
    <property type="match status" value="1"/>
</dbReference>
<keyword evidence="3" id="KW-1185">Reference proteome</keyword>
<sequence length="312" mass="33232">MSSTDAEAGVLLGLACGDALGRPVEFRSSNQISQTHGMVTEMLGHGTHNQPAGTITDDTEMALCVARSLAEHHAFRPDDIAERFVAWYDSGPFDIGLMTSDALQKIKHGASWRDAGQQVWESRAEGSNAGNGSVMRCAPYSIAFRDEWSDLARMSATSSAITHADPRCTYGCIVLNLTLAGLLTQRPTPLRDALDHIEADAPEELLTALRSVSDGINHDTLSASGYVVDTLQTSLYHGLTADTAEDAIVSAVNMGDDTDTVGAVTGAIAGARFGADELPDRWIGELECADEIARLESVLMTAEFIVDESSVS</sequence>
<feature type="binding site" evidence="1">
    <location>
        <position position="260"/>
    </location>
    <ligand>
        <name>Mg(2+)</name>
        <dbReference type="ChEBI" id="CHEBI:18420"/>
        <label>1</label>
    </ligand>
</feature>
<dbReference type="InterPro" id="IPR036705">
    <property type="entry name" value="Ribosyl_crysJ1_sf"/>
</dbReference>
<dbReference type="InterPro" id="IPR005502">
    <property type="entry name" value="Ribosyl_crysJ1"/>
</dbReference>
<accession>A0A1I4JC05</accession>
<feature type="binding site" evidence="1">
    <location>
        <position position="259"/>
    </location>
    <ligand>
        <name>Mg(2+)</name>
        <dbReference type="ChEBI" id="CHEBI:18420"/>
        <label>1</label>
    </ligand>
</feature>
<evidence type="ECO:0000256" key="1">
    <source>
        <dbReference type="PIRSR" id="PIRSR605502-1"/>
    </source>
</evidence>
<organism evidence="2 3">
    <name type="scientific">Halogranum rubrum</name>
    <dbReference type="NCBI Taxonomy" id="553466"/>
    <lineage>
        <taxon>Archaea</taxon>
        <taxon>Methanobacteriati</taxon>
        <taxon>Methanobacteriota</taxon>
        <taxon>Stenosarchaea group</taxon>
        <taxon>Halobacteria</taxon>
        <taxon>Halobacteriales</taxon>
        <taxon>Haloferacaceae</taxon>
    </lineage>
</organism>
<keyword evidence="1" id="KW-0479">Metal-binding</keyword>
<evidence type="ECO:0000313" key="3">
    <source>
        <dbReference type="Proteomes" id="UP000199607"/>
    </source>
</evidence>
<feature type="binding site" evidence="1">
    <location>
        <position position="57"/>
    </location>
    <ligand>
        <name>Mg(2+)</name>
        <dbReference type="ChEBI" id="CHEBI:18420"/>
        <label>1</label>
    </ligand>
</feature>
<dbReference type="EMBL" id="FOTC01000010">
    <property type="protein sequence ID" value="SFL64099.1"/>
    <property type="molecule type" value="Genomic_DNA"/>
</dbReference>
<dbReference type="STRING" id="553466.SAMN04487950_4461"/>
<reference evidence="3" key="1">
    <citation type="submission" date="2016-10" db="EMBL/GenBank/DDBJ databases">
        <authorList>
            <person name="Varghese N."/>
            <person name="Submissions S."/>
        </authorList>
    </citation>
    <scope>NUCLEOTIDE SEQUENCE [LARGE SCALE GENOMIC DNA]</scope>
    <source>
        <strain evidence="3">CGMCC 1.7738</strain>
    </source>
</reference>
<evidence type="ECO:0000313" key="2">
    <source>
        <dbReference type="EMBL" id="SFL64099.1"/>
    </source>
</evidence>
<dbReference type="SUPFAM" id="SSF101478">
    <property type="entry name" value="ADP-ribosylglycohydrolase"/>
    <property type="match status" value="1"/>
</dbReference>
<dbReference type="Pfam" id="PF03747">
    <property type="entry name" value="ADP_ribosyl_GH"/>
    <property type="match status" value="1"/>
</dbReference>
<dbReference type="GO" id="GO:0016787">
    <property type="term" value="F:hydrolase activity"/>
    <property type="evidence" value="ECO:0007669"/>
    <property type="project" value="UniProtKB-KW"/>
</dbReference>
<dbReference type="PANTHER" id="PTHR16222:SF12">
    <property type="entry name" value="ADP-RIBOSYLGLYCOHYDROLASE-RELATED"/>
    <property type="match status" value="1"/>
</dbReference>
<dbReference type="InterPro" id="IPR050792">
    <property type="entry name" value="ADP-ribosylglycohydrolase"/>
</dbReference>
<dbReference type="PANTHER" id="PTHR16222">
    <property type="entry name" value="ADP-RIBOSYLGLYCOHYDROLASE"/>
    <property type="match status" value="1"/>
</dbReference>
<feature type="binding site" evidence="1">
    <location>
        <position position="257"/>
    </location>
    <ligand>
        <name>Mg(2+)</name>
        <dbReference type="ChEBI" id="CHEBI:18420"/>
        <label>1</label>
    </ligand>
</feature>
<gene>
    <name evidence="2" type="ORF">SAMN04487950_4461</name>
</gene>
<comment type="cofactor">
    <cofactor evidence="1">
        <name>Mg(2+)</name>
        <dbReference type="ChEBI" id="CHEBI:18420"/>
    </cofactor>
    <text evidence="1">Binds 2 magnesium ions per subunit.</text>
</comment>
<feature type="binding site" evidence="1">
    <location>
        <position position="56"/>
    </location>
    <ligand>
        <name>Mg(2+)</name>
        <dbReference type="ChEBI" id="CHEBI:18420"/>
        <label>1</label>
    </ligand>
</feature>
<dbReference type="AlphaFoldDB" id="A0A1I4JC05"/>
<feature type="binding site" evidence="1">
    <location>
        <position position="58"/>
    </location>
    <ligand>
        <name>Mg(2+)</name>
        <dbReference type="ChEBI" id="CHEBI:18420"/>
        <label>1</label>
    </ligand>
</feature>
<dbReference type="GO" id="GO:0046872">
    <property type="term" value="F:metal ion binding"/>
    <property type="evidence" value="ECO:0007669"/>
    <property type="project" value="UniProtKB-KW"/>
</dbReference>